<dbReference type="Pfam" id="PF00078">
    <property type="entry name" value="RVT_1"/>
    <property type="match status" value="1"/>
</dbReference>
<dbReference type="SUPFAM" id="SSF56672">
    <property type="entry name" value="DNA/RNA polymerases"/>
    <property type="match status" value="1"/>
</dbReference>
<dbReference type="AlphaFoldDB" id="A0A4Y2CQ28"/>
<sequence length="313" mass="36261">MVEHVREGFCNKIDTAAVFIDIAKAFDRVWIDGLLYKMHKLRITRKLILLLQSYLKGRSFVVRVDKVLSTPRTTEAGVVQGSRLGPHCFNIFINDICQMPDTELCLFADDTAILSSGKTAGATMKSLNNHLTELGKWLIKWKIKINSDKCQAVYFSRKHNLPPPPKIYRRAIPWRDETKYLGITLDKKLAFQLHIEKIKNDLKRARAQLKPLLGKNSKLSLDTRMLLYKSLLRPLISYACPVWMAAANHHIKGLERVQNVTIRRITRMPWFIRNEDIRKDLELPTLKEFYKKIAEKFYRKIDSSTNTAIVNIP</sequence>
<name>A0A4Y2CQ28_ARAVE</name>
<keyword evidence="2" id="KW-0548">Nucleotidyltransferase</keyword>
<keyword evidence="3" id="KW-1185">Reference proteome</keyword>
<keyword evidence="2" id="KW-0808">Transferase</keyword>
<evidence type="ECO:0000313" key="2">
    <source>
        <dbReference type="EMBL" id="GBM06463.1"/>
    </source>
</evidence>
<reference evidence="2 3" key="1">
    <citation type="journal article" date="2019" name="Sci. Rep.">
        <title>Orb-weaving spider Araneus ventricosus genome elucidates the spidroin gene catalogue.</title>
        <authorList>
            <person name="Kono N."/>
            <person name="Nakamura H."/>
            <person name="Ohtoshi R."/>
            <person name="Moran D.A.P."/>
            <person name="Shinohara A."/>
            <person name="Yoshida Y."/>
            <person name="Fujiwara M."/>
            <person name="Mori M."/>
            <person name="Tomita M."/>
            <person name="Arakawa K."/>
        </authorList>
    </citation>
    <scope>NUCLEOTIDE SEQUENCE [LARGE SCALE GENOMIC DNA]</scope>
</reference>
<dbReference type="EMBL" id="BGPR01240067">
    <property type="protein sequence ID" value="GBM06463.1"/>
    <property type="molecule type" value="Genomic_DNA"/>
</dbReference>
<dbReference type="GO" id="GO:0003964">
    <property type="term" value="F:RNA-directed DNA polymerase activity"/>
    <property type="evidence" value="ECO:0007669"/>
    <property type="project" value="UniProtKB-KW"/>
</dbReference>
<dbReference type="InterPro" id="IPR000477">
    <property type="entry name" value="RT_dom"/>
</dbReference>
<evidence type="ECO:0000313" key="3">
    <source>
        <dbReference type="Proteomes" id="UP000499080"/>
    </source>
</evidence>
<dbReference type="InterPro" id="IPR043502">
    <property type="entry name" value="DNA/RNA_pol_sf"/>
</dbReference>
<keyword evidence="2" id="KW-0695">RNA-directed DNA polymerase</keyword>
<proteinExistence type="predicted"/>
<comment type="caution">
    <text evidence="2">The sequence shown here is derived from an EMBL/GenBank/DDBJ whole genome shotgun (WGS) entry which is preliminary data.</text>
</comment>
<protein>
    <submittedName>
        <fullName evidence="2">RNA-directed DNA polymerase from mobile element jockey</fullName>
    </submittedName>
</protein>
<evidence type="ECO:0000259" key="1">
    <source>
        <dbReference type="PROSITE" id="PS50878"/>
    </source>
</evidence>
<dbReference type="PROSITE" id="PS50878">
    <property type="entry name" value="RT_POL"/>
    <property type="match status" value="1"/>
</dbReference>
<dbReference type="OrthoDB" id="6433969at2759"/>
<organism evidence="2 3">
    <name type="scientific">Araneus ventricosus</name>
    <name type="common">Orbweaver spider</name>
    <name type="synonym">Epeira ventricosa</name>
    <dbReference type="NCBI Taxonomy" id="182803"/>
    <lineage>
        <taxon>Eukaryota</taxon>
        <taxon>Metazoa</taxon>
        <taxon>Ecdysozoa</taxon>
        <taxon>Arthropoda</taxon>
        <taxon>Chelicerata</taxon>
        <taxon>Arachnida</taxon>
        <taxon>Araneae</taxon>
        <taxon>Araneomorphae</taxon>
        <taxon>Entelegynae</taxon>
        <taxon>Araneoidea</taxon>
        <taxon>Araneidae</taxon>
        <taxon>Araneus</taxon>
    </lineage>
</organism>
<accession>A0A4Y2CQ28</accession>
<gene>
    <name evidence="2" type="primary">pol_833</name>
    <name evidence="2" type="ORF">AVEN_225494_1</name>
</gene>
<dbReference type="Proteomes" id="UP000499080">
    <property type="component" value="Unassembled WGS sequence"/>
</dbReference>
<dbReference type="PANTHER" id="PTHR33332">
    <property type="entry name" value="REVERSE TRANSCRIPTASE DOMAIN-CONTAINING PROTEIN"/>
    <property type="match status" value="1"/>
</dbReference>
<feature type="domain" description="Reverse transcriptase" evidence="1">
    <location>
        <begin position="1"/>
        <end position="185"/>
    </location>
</feature>
<feature type="non-terminal residue" evidence="2">
    <location>
        <position position="313"/>
    </location>
</feature>